<comment type="similarity">
    <text evidence="1">Belongs to the 'GDXG' lipolytic enzyme family.</text>
</comment>
<dbReference type="Pfam" id="PF07859">
    <property type="entry name" value="Abhydrolase_3"/>
    <property type="match status" value="1"/>
</dbReference>
<accession>A0AAE1JBU9</accession>
<reference evidence="4" key="1">
    <citation type="submission" date="2023-10" db="EMBL/GenBank/DDBJ databases">
        <title>Chromosome-level genome of the transformable northern wattle, Acacia crassicarpa.</title>
        <authorList>
            <person name="Massaro I."/>
            <person name="Sinha N.R."/>
            <person name="Poethig S."/>
            <person name="Leichty A.R."/>
        </authorList>
    </citation>
    <scope>NUCLEOTIDE SEQUENCE</scope>
    <source>
        <strain evidence="4">Acra3RX</strain>
        <tissue evidence="4">Leaf</tissue>
    </source>
</reference>
<evidence type="ECO:0000313" key="4">
    <source>
        <dbReference type="EMBL" id="KAK4266718.1"/>
    </source>
</evidence>
<gene>
    <name evidence="4" type="ORF">QN277_023604</name>
</gene>
<dbReference type="InterPro" id="IPR029058">
    <property type="entry name" value="AB_hydrolase_fold"/>
</dbReference>
<dbReference type="SUPFAM" id="SSF53474">
    <property type="entry name" value="alpha/beta-Hydrolases"/>
    <property type="match status" value="1"/>
</dbReference>
<evidence type="ECO:0000256" key="2">
    <source>
        <dbReference type="SAM" id="MobiDB-lite"/>
    </source>
</evidence>
<evidence type="ECO:0000256" key="1">
    <source>
        <dbReference type="ARBA" id="ARBA00010515"/>
    </source>
</evidence>
<feature type="domain" description="Alpha/beta hydrolase fold-3" evidence="3">
    <location>
        <begin position="75"/>
        <end position="298"/>
    </location>
</feature>
<dbReference type="EMBL" id="JAWXYG010000007">
    <property type="protein sequence ID" value="KAK4266718.1"/>
    <property type="molecule type" value="Genomic_DNA"/>
</dbReference>
<name>A0AAE1JBU9_9FABA</name>
<organism evidence="4 5">
    <name type="scientific">Acacia crassicarpa</name>
    <name type="common">northern wattle</name>
    <dbReference type="NCBI Taxonomy" id="499986"/>
    <lineage>
        <taxon>Eukaryota</taxon>
        <taxon>Viridiplantae</taxon>
        <taxon>Streptophyta</taxon>
        <taxon>Embryophyta</taxon>
        <taxon>Tracheophyta</taxon>
        <taxon>Spermatophyta</taxon>
        <taxon>Magnoliopsida</taxon>
        <taxon>eudicotyledons</taxon>
        <taxon>Gunneridae</taxon>
        <taxon>Pentapetalae</taxon>
        <taxon>rosids</taxon>
        <taxon>fabids</taxon>
        <taxon>Fabales</taxon>
        <taxon>Fabaceae</taxon>
        <taxon>Caesalpinioideae</taxon>
        <taxon>mimosoid clade</taxon>
        <taxon>Acacieae</taxon>
        <taxon>Acacia</taxon>
    </lineage>
</organism>
<dbReference type="Gene3D" id="3.40.50.1820">
    <property type="entry name" value="alpha/beta hydrolase"/>
    <property type="match status" value="1"/>
</dbReference>
<dbReference type="PANTHER" id="PTHR23024:SF113">
    <property type="entry name" value="CARBOXYLESTERASE 8-RELATED"/>
    <property type="match status" value="1"/>
</dbReference>
<evidence type="ECO:0000259" key="3">
    <source>
        <dbReference type="Pfam" id="PF07859"/>
    </source>
</evidence>
<dbReference type="AlphaFoldDB" id="A0AAE1JBU9"/>
<proteinExistence type="inferred from homology"/>
<dbReference type="InterPro" id="IPR050466">
    <property type="entry name" value="Carboxylest/Gibb_receptor"/>
</dbReference>
<dbReference type="GO" id="GO:0016787">
    <property type="term" value="F:hydrolase activity"/>
    <property type="evidence" value="ECO:0007669"/>
    <property type="project" value="InterPro"/>
</dbReference>
<feature type="region of interest" description="Disordered" evidence="2">
    <location>
        <begin position="1"/>
        <end position="46"/>
    </location>
</feature>
<protein>
    <recommendedName>
        <fullName evidence="3">Alpha/beta hydrolase fold-3 domain-containing protein</fullName>
    </recommendedName>
</protein>
<comment type="caution">
    <text evidence="4">The sequence shown here is derived from an EMBL/GenBank/DDBJ whole genome shotgun (WGS) entry which is preliminary data.</text>
</comment>
<dbReference type="InterPro" id="IPR013094">
    <property type="entry name" value="AB_hydrolase_3"/>
</dbReference>
<dbReference type="PANTHER" id="PTHR23024">
    <property type="entry name" value="ARYLACETAMIDE DEACETYLASE"/>
    <property type="match status" value="1"/>
</dbReference>
<dbReference type="Proteomes" id="UP001293593">
    <property type="component" value="Unassembled WGS sequence"/>
</dbReference>
<keyword evidence="5" id="KW-1185">Reference proteome</keyword>
<evidence type="ECO:0000313" key="5">
    <source>
        <dbReference type="Proteomes" id="UP001293593"/>
    </source>
</evidence>
<sequence length="327" mass="36067">MADQPPHDTTSSLDPYQFLNIKPNPDGSLTRLRPIPTVPPSPTSKDIPLNTALNTSLRLFLPHPLPPSPPKLPLLIYYHGGGFIFYHPSSSIFHDSCTALASRLPALVISLDYRLAPEHRLPAAYEDAVEAIEWVRNQARDPSGSDPWLKDHADFSKCFLMGSSAGANIAYFAGLRATDLDLSPLKIQGLILNSAYFGGVQRTASELRLINDRMLPLPANDLMWALSLPLGADRDHEYCNPTVGDGIYGEKIGRLPRCLLNGYGGDPLVDKQKEVTKILEARGVEVWTHFTDDGFHGVEIFEPVKAQALRDHIRNFMYASSNATSTL</sequence>